<comment type="caution">
    <text evidence="2">The sequence shown here is derived from an EMBL/GenBank/DDBJ whole genome shotgun (WGS) entry which is preliminary data.</text>
</comment>
<sequence length="225" mass="24372">MVQMPHELPSIYRWVANDMLGASSILNQEYLNELKLFGVLFGGGDLEQRYRIVISRSFQSGIIALSSSKDTANILTLLFSKNKLALKSLLCNLDEGRRCKSPGTTSPLLDFAIFFGRRPPSAGAVSTTSGPSSIASTAGTRATPERGSSCNVGKALDQWVDVSSHIREEEQLPPPTSLKKCPAGDSLIGAKMPRISEGGTREFSMINHSFDASGFIEADETRSDR</sequence>
<feature type="compositionally biased region" description="Polar residues" evidence="1">
    <location>
        <begin position="124"/>
        <end position="149"/>
    </location>
</feature>
<name>A0ABU6QEB8_9FABA</name>
<gene>
    <name evidence="2" type="ORF">PIB30_040776</name>
</gene>
<evidence type="ECO:0000313" key="2">
    <source>
        <dbReference type="EMBL" id="MED6110204.1"/>
    </source>
</evidence>
<accession>A0ABU6QEB8</accession>
<proteinExistence type="predicted"/>
<keyword evidence="3" id="KW-1185">Reference proteome</keyword>
<feature type="region of interest" description="Disordered" evidence="1">
    <location>
        <begin position="123"/>
        <end position="149"/>
    </location>
</feature>
<reference evidence="2 3" key="1">
    <citation type="journal article" date="2023" name="Plants (Basel)">
        <title>Bridging the Gap: Combining Genomics and Transcriptomics Approaches to Understand Stylosanthes scabra, an Orphan Legume from the Brazilian Caatinga.</title>
        <authorList>
            <person name="Ferreira-Neto J.R.C."/>
            <person name="da Silva M.D."/>
            <person name="Binneck E."/>
            <person name="de Melo N.F."/>
            <person name="da Silva R.H."/>
            <person name="de Melo A.L.T.M."/>
            <person name="Pandolfi V."/>
            <person name="Bustamante F.O."/>
            <person name="Brasileiro-Vidal A.C."/>
            <person name="Benko-Iseppon A.M."/>
        </authorList>
    </citation>
    <scope>NUCLEOTIDE SEQUENCE [LARGE SCALE GENOMIC DNA]</scope>
    <source>
        <tissue evidence="2">Leaves</tissue>
    </source>
</reference>
<evidence type="ECO:0000313" key="3">
    <source>
        <dbReference type="Proteomes" id="UP001341840"/>
    </source>
</evidence>
<evidence type="ECO:0000256" key="1">
    <source>
        <dbReference type="SAM" id="MobiDB-lite"/>
    </source>
</evidence>
<dbReference type="Proteomes" id="UP001341840">
    <property type="component" value="Unassembled WGS sequence"/>
</dbReference>
<protein>
    <submittedName>
        <fullName evidence="2">Uncharacterized protein</fullName>
    </submittedName>
</protein>
<organism evidence="2 3">
    <name type="scientific">Stylosanthes scabra</name>
    <dbReference type="NCBI Taxonomy" id="79078"/>
    <lineage>
        <taxon>Eukaryota</taxon>
        <taxon>Viridiplantae</taxon>
        <taxon>Streptophyta</taxon>
        <taxon>Embryophyta</taxon>
        <taxon>Tracheophyta</taxon>
        <taxon>Spermatophyta</taxon>
        <taxon>Magnoliopsida</taxon>
        <taxon>eudicotyledons</taxon>
        <taxon>Gunneridae</taxon>
        <taxon>Pentapetalae</taxon>
        <taxon>rosids</taxon>
        <taxon>fabids</taxon>
        <taxon>Fabales</taxon>
        <taxon>Fabaceae</taxon>
        <taxon>Papilionoideae</taxon>
        <taxon>50 kb inversion clade</taxon>
        <taxon>dalbergioids sensu lato</taxon>
        <taxon>Dalbergieae</taxon>
        <taxon>Pterocarpus clade</taxon>
        <taxon>Stylosanthes</taxon>
    </lineage>
</organism>
<dbReference type="EMBL" id="JASCZI010000222">
    <property type="protein sequence ID" value="MED6110204.1"/>
    <property type="molecule type" value="Genomic_DNA"/>
</dbReference>